<evidence type="ECO:0000313" key="3">
    <source>
        <dbReference type="Proteomes" id="UP001056693"/>
    </source>
</evidence>
<dbReference type="RefSeq" id="WP_249376239.1">
    <property type="nucleotide sequence ID" value="NZ_SNUZ01000007.1"/>
</dbReference>
<evidence type="ECO:0000313" key="2">
    <source>
        <dbReference type="EMBL" id="MCL3787254.1"/>
    </source>
</evidence>
<feature type="coiled-coil region" evidence="1">
    <location>
        <begin position="488"/>
        <end position="574"/>
    </location>
</feature>
<keyword evidence="1" id="KW-0175">Coiled coil</keyword>
<comment type="caution">
    <text evidence="2">The sequence shown here is derived from an EMBL/GenBank/DDBJ whole genome shotgun (WGS) entry which is preliminary data.</text>
</comment>
<proteinExistence type="predicted"/>
<sequence>MKIEKLYNLKLNDDYTENEKMVFKYAFSMLFDNGLEKNKTETIKFIQSVVDEGYFKREELYEETSKVRDLYFTRAIKEALYSLVGKAIYTDNEVKNLFLDYIIKVFPNTISVFKKFKVSENNKLKLDAQTVTLMMNQNDVCGCIYIIIISLFYDSSISEQRVGIMKAVKGQIDTINKQLNNCNLDGELSIEFGDNFLYSKLYLRFLEKRAGEILDYVSNHKGCDILDTLECDSRFSNKKIIEEISKSRRESDDNPILFMLENASQRFINTCRILAAMNIDYSLTYCNFDKYKEYELELYPLLKPLLEAGLVKENKYKYENKKDLPLLPDNSYTYLKGYKGTRATSVESFLKNNENNFKTGNSGNNQKRLFLKDRFYAVYNCCELLVKSLQEYLLEKTESIKDNDESITITNLIFKTQMQPTDIERVMALLNKNIMFATIASINESDYYTLFSSYDFGDITPFFDDGTVSLSDEMSKSDNGITTKVDKKLNLNKKTKELESENAKLSEELEKYKSQIEKLEQQNISLKNKVEKYQNQENINTKLRKKLSEKDKEIDKSNNKITDLQEIINELQCNENTEQDTADFYIPDSYFKDKRILVIGGRWEIVDKLKELMPELKHTENANDSYISPDSYDYVLMFTDFMNHTIFYKYITRLRNNKKGKVPILYLQGSNLDNIKNKIYNFYQKLNSKQ</sequence>
<dbReference type="EMBL" id="SNUZ01000007">
    <property type="protein sequence ID" value="MCL3787254.1"/>
    <property type="molecule type" value="Genomic_DNA"/>
</dbReference>
<dbReference type="Proteomes" id="UP001056693">
    <property type="component" value="Unassembled WGS sequence"/>
</dbReference>
<reference evidence="2 3" key="1">
    <citation type="submission" date="2019-03" db="EMBL/GenBank/DDBJ databases">
        <authorList>
            <person name="Molinero N."/>
            <person name="Sanchez B."/>
            <person name="Walker A."/>
            <person name="Duncan S."/>
            <person name="Delgado S."/>
            <person name="Margolles A."/>
        </authorList>
    </citation>
    <scope>NUCLEOTIDE SEQUENCE [LARGE SCALE GENOMIC DNA]</scope>
    <source>
        <strain evidence="2 3">IPLA60002</strain>
    </source>
</reference>
<protein>
    <submittedName>
        <fullName evidence="2">Uncharacterized protein</fullName>
    </submittedName>
</protein>
<keyword evidence="3" id="KW-1185">Reference proteome</keyword>
<evidence type="ECO:0000256" key="1">
    <source>
        <dbReference type="SAM" id="Coils"/>
    </source>
</evidence>
<organism evidence="2 3">
    <name type="scientific">Ruminococcus bromii</name>
    <dbReference type="NCBI Taxonomy" id="40518"/>
    <lineage>
        <taxon>Bacteria</taxon>
        <taxon>Bacillati</taxon>
        <taxon>Bacillota</taxon>
        <taxon>Clostridia</taxon>
        <taxon>Eubacteriales</taxon>
        <taxon>Oscillospiraceae</taxon>
        <taxon>Ruminococcus</taxon>
    </lineage>
</organism>
<name>A0ABT0NI44_9FIRM</name>
<accession>A0ABT0NI44</accession>
<gene>
    <name evidence="2" type="ORF">E2N93_04345</name>
</gene>